<reference evidence="1 2" key="1">
    <citation type="journal article" date="2023" name="Int. J. Mol. Sci.">
        <title>De Novo Assembly and Annotation of 11 Diverse Shrub Willow (Salix) Genomes Reveals Novel Gene Organization in Sex-Linked Regions.</title>
        <authorList>
            <person name="Hyden B."/>
            <person name="Feng K."/>
            <person name="Yates T.B."/>
            <person name="Jawdy S."/>
            <person name="Cereghino C."/>
            <person name="Smart L.B."/>
            <person name="Muchero W."/>
        </authorList>
    </citation>
    <scope>NUCLEOTIDE SEQUENCE [LARGE SCALE GENOMIC DNA]</scope>
    <source>
        <tissue evidence="1">Shoot tip</tissue>
    </source>
</reference>
<dbReference type="EMBL" id="JAPFFJ010000005">
    <property type="protein sequence ID" value="KAJ6428081.1"/>
    <property type="molecule type" value="Genomic_DNA"/>
</dbReference>
<evidence type="ECO:0000313" key="1">
    <source>
        <dbReference type="EMBL" id="KAJ6428081.1"/>
    </source>
</evidence>
<dbReference type="AlphaFoldDB" id="A0AAD6PFU7"/>
<name>A0AAD6PFU7_9ROSI</name>
<dbReference type="Proteomes" id="UP001162972">
    <property type="component" value="Chromosome 1"/>
</dbReference>
<proteinExistence type="predicted"/>
<protein>
    <submittedName>
        <fullName evidence="1">Uncharacterized protein</fullName>
    </submittedName>
</protein>
<organism evidence="1 2">
    <name type="scientific">Salix udensis</name>
    <dbReference type="NCBI Taxonomy" id="889485"/>
    <lineage>
        <taxon>Eukaryota</taxon>
        <taxon>Viridiplantae</taxon>
        <taxon>Streptophyta</taxon>
        <taxon>Embryophyta</taxon>
        <taxon>Tracheophyta</taxon>
        <taxon>Spermatophyta</taxon>
        <taxon>Magnoliopsida</taxon>
        <taxon>eudicotyledons</taxon>
        <taxon>Gunneridae</taxon>
        <taxon>Pentapetalae</taxon>
        <taxon>rosids</taxon>
        <taxon>fabids</taxon>
        <taxon>Malpighiales</taxon>
        <taxon>Salicaceae</taxon>
        <taxon>Saliceae</taxon>
        <taxon>Salix</taxon>
    </lineage>
</organism>
<gene>
    <name evidence="1" type="ORF">OIU84_023490</name>
</gene>
<sequence>MYDLREENEMCLIWCLVDVVLFACHCGTLSRAEKGRTLPISPSTVIRRRRRPDPGKKRRAAQLLLILCFCFLGRR</sequence>
<keyword evidence="2" id="KW-1185">Reference proteome</keyword>
<comment type="caution">
    <text evidence="1">The sequence shown here is derived from an EMBL/GenBank/DDBJ whole genome shotgun (WGS) entry which is preliminary data.</text>
</comment>
<evidence type="ECO:0000313" key="2">
    <source>
        <dbReference type="Proteomes" id="UP001162972"/>
    </source>
</evidence>
<accession>A0AAD6PFU7</accession>